<accession>A0ACB9AN23</accession>
<protein>
    <submittedName>
        <fullName evidence="1">Uncharacterized protein</fullName>
    </submittedName>
</protein>
<dbReference type="EMBL" id="CM042041">
    <property type="protein sequence ID" value="KAI3711614.1"/>
    <property type="molecule type" value="Genomic_DNA"/>
</dbReference>
<evidence type="ECO:0000313" key="2">
    <source>
        <dbReference type="Proteomes" id="UP001056120"/>
    </source>
</evidence>
<proteinExistence type="predicted"/>
<dbReference type="Proteomes" id="UP001056120">
    <property type="component" value="Linkage Group LG24"/>
</dbReference>
<comment type="caution">
    <text evidence="1">The sequence shown here is derived from an EMBL/GenBank/DDBJ whole genome shotgun (WGS) entry which is preliminary data.</text>
</comment>
<evidence type="ECO:0000313" key="1">
    <source>
        <dbReference type="EMBL" id="KAI3711614.1"/>
    </source>
</evidence>
<keyword evidence="2" id="KW-1185">Reference proteome</keyword>
<sequence>MIEKRGRSVVNCIIPVASFRELHHPVASFRESYLLFTLFYVITVDLYRSLVLFTFLAGVISPPVFAMRLIRK</sequence>
<organism evidence="1 2">
    <name type="scientific">Smallanthus sonchifolius</name>
    <dbReference type="NCBI Taxonomy" id="185202"/>
    <lineage>
        <taxon>Eukaryota</taxon>
        <taxon>Viridiplantae</taxon>
        <taxon>Streptophyta</taxon>
        <taxon>Embryophyta</taxon>
        <taxon>Tracheophyta</taxon>
        <taxon>Spermatophyta</taxon>
        <taxon>Magnoliopsida</taxon>
        <taxon>eudicotyledons</taxon>
        <taxon>Gunneridae</taxon>
        <taxon>Pentapetalae</taxon>
        <taxon>asterids</taxon>
        <taxon>campanulids</taxon>
        <taxon>Asterales</taxon>
        <taxon>Asteraceae</taxon>
        <taxon>Asteroideae</taxon>
        <taxon>Heliantheae alliance</taxon>
        <taxon>Millerieae</taxon>
        <taxon>Smallanthus</taxon>
    </lineage>
</organism>
<gene>
    <name evidence="1" type="ORF">L1987_70153</name>
</gene>
<name>A0ACB9AN23_9ASTR</name>
<reference evidence="2" key="1">
    <citation type="journal article" date="2022" name="Mol. Ecol. Resour.">
        <title>The genomes of chicory, endive, great burdock and yacon provide insights into Asteraceae palaeo-polyploidization history and plant inulin production.</title>
        <authorList>
            <person name="Fan W."/>
            <person name="Wang S."/>
            <person name="Wang H."/>
            <person name="Wang A."/>
            <person name="Jiang F."/>
            <person name="Liu H."/>
            <person name="Zhao H."/>
            <person name="Xu D."/>
            <person name="Zhang Y."/>
        </authorList>
    </citation>
    <scope>NUCLEOTIDE SEQUENCE [LARGE SCALE GENOMIC DNA]</scope>
    <source>
        <strain evidence="2">cv. Yunnan</strain>
    </source>
</reference>
<reference evidence="1 2" key="2">
    <citation type="journal article" date="2022" name="Mol. Ecol. Resour.">
        <title>The genomes of chicory, endive, great burdock and yacon provide insights into Asteraceae paleo-polyploidization history and plant inulin production.</title>
        <authorList>
            <person name="Fan W."/>
            <person name="Wang S."/>
            <person name="Wang H."/>
            <person name="Wang A."/>
            <person name="Jiang F."/>
            <person name="Liu H."/>
            <person name="Zhao H."/>
            <person name="Xu D."/>
            <person name="Zhang Y."/>
        </authorList>
    </citation>
    <scope>NUCLEOTIDE SEQUENCE [LARGE SCALE GENOMIC DNA]</scope>
    <source>
        <strain evidence="2">cv. Yunnan</strain>
        <tissue evidence="1">Leaves</tissue>
    </source>
</reference>